<evidence type="ECO:0000313" key="1">
    <source>
        <dbReference type="EMBL" id="SEL25203.1"/>
    </source>
</evidence>
<dbReference type="EMBL" id="FOBH01000007">
    <property type="protein sequence ID" value="SEL25203.1"/>
    <property type="molecule type" value="Genomic_DNA"/>
</dbReference>
<dbReference type="AlphaFoldDB" id="A0A1H7NNV5"/>
<name>A0A1H7NNV5_9PROT</name>
<accession>A0A1H7NNV5</accession>
<gene>
    <name evidence="1" type="ORF">SAMN05216387_10787</name>
</gene>
<reference evidence="1 2" key="1">
    <citation type="submission" date="2016-10" db="EMBL/GenBank/DDBJ databases">
        <authorList>
            <person name="de Groot N.N."/>
        </authorList>
    </citation>
    <scope>NUCLEOTIDE SEQUENCE [LARGE SCALE GENOMIC DNA]</scope>
    <source>
        <strain evidence="1 2">Nv1</strain>
    </source>
</reference>
<organism evidence="1 2">
    <name type="scientific">Nitrosovibrio tenuis</name>
    <dbReference type="NCBI Taxonomy" id="1233"/>
    <lineage>
        <taxon>Bacteria</taxon>
        <taxon>Pseudomonadati</taxon>
        <taxon>Pseudomonadota</taxon>
        <taxon>Betaproteobacteria</taxon>
        <taxon>Nitrosomonadales</taxon>
        <taxon>Nitrosomonadaceae</taxon>
        <taxon>Nitrosovibrio</taxon>
    </lineage>
</organism>
<dbReference type="Proteomes" id="UP000198620">
    <property type="component" value="Unassembled WGS sequence"/>
</dbReference>
<proteinExistence type="predicted"/>
<dbReference type="OrthoDB" id="8563222at2"/>
<protein>
    <submittedName>
        <fullName evidence="1">Uncharacterized protein</fullName>
    </submittedName>
</protein>
<evidence type="ECO:0000313" key="2">
    <source>
        <dbReference type="Proteomes" id="UP000198620"/>
    </source>
</evidence>
<sequence>MQSLYKTEMYSDHVLEMILQSGRVGIEIANRWMTGWPERVVNLLVKDTYEDAFQYQLMQEHDVIARASNLSHLASLEIIMMSGLSLEPPEG</sequence>
<keyword evidence="2" id="KW-1185">Reference proteome</keyword>
<dbReference type="RefSeq" id="WP_143053082.1">
    <property type="nucleotide sequence ID" value="NZ_FOBH01000007.1"/>
</dbReference>